<dbReference type="EMBL" id="LQXD01000044">
    <property type="protein sequence ID" value="OIJ22597.1"/>
    <property type="molecule type" value="Genomic_DNA"/>
</dbReference>
<organism evidence="1">
    <name type="scientific">Anaerobacillus isosaccharinicus</name>
    <dbReference type="NCBI Taxonomy" id="1532552"/>
    <lineage>
        <taxon>Bacteria</taxon>
        <taxon>Bacillati</taxon>
        <taxon>Bacillota</taxon>
        <taxon>Bacilli</taxon>
        <taxon>Bacillales</taxon>
        <taxon>Bacillaceae</taxon>
        <taxon>Anaerobacillus</taxon>
    </lineage>
</organism>
<comment type="caution">
    <text evidence="1">The sequence shown here is derived from an EMBL/GenBank/DDBJ whole genome shotgun (WGS) entry which is preliminary data.</text>
</comment>
<accession>A0A1S2MFF4</accession>
<dbReference type="AlphaFoldDB" id="A0A1S2MFF4"/>
<gene>
    <name evidence="1" type="ORF">AWH56_05530</name>
</gene>
<name>A0A1S2MFF4_9BACI</name>
<protein>
    <submittedName>
        <fullName evidence="1">Uncharacterized protein</fullName>
    </submittedName>
</protein>
<proteinExistence type="predicted"/>
<sequence length="75" mass="8833">MFKRQPISFNLDCPHQKELYDWCKSNSANFSGFVKNVLFLYKQSQNNFSDEIVPQKRIVEVNEGPEELNVISDMF</sequence>
<reference evidence="1" key="1">
    <citation type="submission" date="2016-10" db="EMBL/GenBank/DDBJ databases">
        <title>Draft genome sequences of four alkaliphilic bacteria belonging to the Anaerobacillus genus.</title>
        <authorList>
            <person name="Bassil N.M."/>
            <person name="Lloyd J.R."/>
        </authorList>
    </citation>
    <scope>NUCLEOTIDE SEQUENCE [LARGE SCALE GENOMIC DNA]</scope>
    <source>
        <strain evidence="1">NB2006</strain>
    </source>
</reference>
<evidence type="ECO:0000313" key="1">
    <source>
        <dbReference type="EMBL" id="OIJ22597.1"/>
    </source>
</evidence>